<dbReference type="PANTHER" id="PTHR47806:SF1">
    <property type="entry name" value="RIBOSOMAL PROTEIN UL3 GLUTAMINE METHYLTRANSFERASE"/>
    <property type="match status" value="1"/>
</dbReference>
<dbReference type="Proteomes" id="UP001410394">
    <property type="component" value="Unassembled WGS sequence"/>
</dbReference>
<dbReference type="PROSITE" id="PS00092">
    <property type="entry name" value="N6_MTASE"/>
    <property type="match status" value="1"/>
</dbReference>
<keyword evidence="1 4" id="KW-0489">Methyltransferase</keyword>
<comment type="caution">
    <text evidence="7">The sequence shown here is derived from an EMBL/GenBank/DDBJ whole genome shotgun (WGS) entry which is preliminary data.</text>
</comment>
<evidence type="ECO:0000256" key="2">
    <source>
        <dbReference type="ARBA" id="ARBA00022679"/>
    </source>
</evidence>
<dbReference type="InterPro" id="IPR002052">
    <property type="entry name" value="DNA_methylase_N6_adenine_CS"/>
</dbReference>
<dbReference type="InterPro" id="IPR007848">
    <property type="entry name" value="Small_mtfrase_dom"/>
</dbReference>
<dbReference type="InterPro" id="IPR029063">
    <property type="entry name" value="SAM-dependent_MTases_sf"/>
</dbReference>
<feature type="region of interest" description="Disordered" evidence="5">
    <location>
        <begin position="16"/>
        <end position="44"/>
    </location>
</feature>
<dbReference type="InterPro" id="IPR004556">
    <property type="entry name" value="HemK-like"/>
</dbReference>
<dbReference type="RefSeq" id="WP_345919986.1">
    <property type="nucleotide sequence ID" value="NZ_JBDIVE010000006.1"/>
</dbReference>
<reference evidence="7 8" key="1">
    <citation type="journal article" date="2018" name="Int. J. Syst. Evol. Microbiol.">
        <title>Uliginosibacterium sediminicola sp. nov., isolated from freshwater sediment.</title>
        <authorList>
            <person name="Hwang W.M."/>
            <person name="Kim S.M."/>
            <person name="Kang K."/>
            <person name="Ahn T.Y."/>
        </authorList>
    </citation>
    <scope>NUCLEOTIDE SEQUENCE [LARGE SCALE GENOMIC DNA]</scope>
    <source>
        <strain evidence="7 8">M1-21</strain>
    </source>
</reference>
<evidence type="ECO:0000259" key="6">
    <source>
        <dbReference type="Pfam" id="PF05175"/>
    </source>
</evidence>
<accession>A0ABU9YZK3</accession>
<keyword evidence="7" id="KW-0689">Ribosomal protein</keyword>
<dbReference type="Gene3D" id="3.40.50.150">
    <property type="entry name" value="Vaccinia Virus protein VP39"/>
    <property type="match status" value="1"/>
</dbReference>
<dbReference type="InterPro" id="IPR017127">
    <property type="entry name" value="Ribosome_uL3_MTase"/>
</dbReference>
<comment type="function">
    <text evidence="4">Methylates ribosomal protein uL3 on a specific glutamine residue.</text>
</comment>
<organism evidence="7 8">
    <name type="scientific">Uliginosibacterium sediminicola</name>
    <dbReference type="NCBI Taxonomy" id="2024550"/>
    <lineage>
        <taxon>Bacteria</taxon>
        <taxon>Pseudomonadati</taxon>
        <taxon>Pseudomonadota</taxon>
        <taxon>Betaproteobacteria</taxon>
        <taxon>Rhodocyclales</taxon>
        <taxon>Zoogloeaceae</taxon>
        <taxon>Uliginosibacterium</taxon>
    </lineage>
</organism>
<evidence type="ECO:0000256" key="3">
    <source>
        <dbReference type="ARBA" id="ARBA00022691"/>
    </source>
</evidence>
<dbReference type="GO" id="GO:0032259">
    <property type="term" value="P:methylation"/>
    <property type="evidence" value="ECO:0007669"/>
    <property type="project" value="UniProtKB-KW"/>
</dbReference>
<evidence type="ECO:0000313" key="8">
    <source>
        <dbReference type="Proteomes" id="UP001410394"/>
    </source>
</evidence>
<proteinExistence type="inferred from homology"/>
<dbReference type="NCBIfam" id="TIGR03533">
    <property type="entry name" value="L3_gln_methyl"/>
    <property type="match status" value="1"/>
</dbReference>
<dbReference type="HAMAP" id="MF_02125">
    <property type="entry name" value="L3_methyltr_PrmB"/>
    <property type="match status" value="1"/>
</dbReference>
<keyword evidence="8" id="KW-1185">Reference proteome</keyword>
<dbReference type="PIRSF" id="PIRSF037167">
    <property type="entry name" value="Mtase_YfcB_prd"/>
    <property type="match status" value="1"/>
</dbReference>
<dbReference type="GO" id="GO:0008168">
    <property type="term" value="F:methyltransferase activity"/>
    <property type="evidence" value="ECO:0007669"/>
    <property type="project" value="UniProtKB-KW"/>
</dbReference>
<dbReference type="EMBL" id="JBDIVE010000006">
    <property type="protein sequence ID" value="MEN3069213.1"/>
    <property type="molecule type" value="Genomic_DNA"/>
</dbReference>
<name>A0ABU9YZK3_9RHOO</name>
<dbReference type="EC" id="2.1.1.298" evidence="4"/>
<dbReference type="SUPFAM" id="SSF53335">
    <property type="entry name" value="S-adenosyl-L-methionine-dependent methyltransferases"/>
    <property type="match status" value="1"/>
</dbReference>
<sequence>MTSSAYEYHNTWEGAFGKEPAPEHDHTHCQGHDHDHDHEHEHSPIDELVTVRDLVRYATSRFNRKNLFFGHGLQDAYDEAVYLVLRTLHLPLDRLEPFLDACIPSDERAEVLAIIHRRSDERIPSAYLTKEAWLGDFRFYVDERVIVPRSFCAELIEGGLAPWIEDDEEVATALDLCTGSGCLAILMAHRFPNAQIDAIDLSPDALAVAQLNVDEYQLGERIRLIESDVFAALGAERYDLILSNPPYVTQASVESLPDEYLHEPAMALGAGDDGMDIVRQIIAGARQHLSENGILLVEVGHNREQFEAAFPTLEAVWLSNASEEEKVLLLRADQLPE</sequence>
<evidence type="ECO:0000313" key="7">
    <source>
        <dbReference type="EMBL" id="MEN3069213.1"/>
    </source>
</evidence>
<dbReference type="PANTHER" id="PTHR47806">
    <property type="entry name" value="50S RIBOSOMAL PROTEIN L3 GLUTAMINE METHYLTRANSFERASE"/>
    <property type="match status" value="1"/>
</dbReference>
<comment type="similarity">
    <text evidence="4">Belongs to the protein N5-glutamine methyltransferase family. PrmB subfamily.</text>
</comment>
<comment type="catalytic activity">
    <reaction evidence="4">
        <text>L-glutaminyl-[ribosomal protein uL3] + S-adenosyl-L-methionine = N(5)-methyl-L-glutaminyl-[ribosomal protein uL3] + S-adenosyl-L-homocysteine + H(+)</text>
        <dbReference type="Rhea" id="RHEA:45020"/>
        <dbReference type="Rhea" id="RHEA-COMP:11063"/>
        <dbReference type="Rhea" id="RHEA-COMP:11064"/>
        <dbReference type="ChEBI" id="CHEBI:15378"/>
        <dbReference type="ChEBI" id="CHEBI:30011"/>
        <dbReference type="ChEBI" id="CHEBI:57856"/>
        <dbReference type="ChEBI" id="CHEBI:59789"/>
        <dbReference type="ChEBI" id="CHEBI:61891"/>
        <dbReference type="EC" id="2.1.1.298"/>
    </reaction>
</comment>
<dbReference type="Pfam" id="PF05175">
    <property type="entry name" value="MTS"/>
    <property type="match status" value="1"/>
</dbReference>
<dbReference type="CDD" id="cd02440">
    <property type="entry name" value="AdoMet_MTases"/>
    <property type="match status" value="1"/>
</dbReference>
<dbReference type="NCBIfam" id="TIGR00536">
    <property type="entry name" value="hemK_fam"/>
    <property type="match status" value="1"/>
</dbReference>
<keyword evidence="7" id="KW-0687">Ribonucleoprotein</keyword>
<protein>
    <recommendedName>
        <fullName evidence="4">Ribosomal protein uL3 glutamine methyltransferase</fullName>
        <shortName evidence="4">uL3 MTase</shortName>
        <ecNumber evidence="4">2.1.1.298</ecNumber>
    </recommendedName>
    <alternativeName>
        <fullName evidence="4">N5-glutamine methyltransferase PrmB</fullName>
    </alternativeName>
</protein>
<evidence type="ECO:0000256" key="5">
    <source>
        <dbReference type="SAM" id="MobiDB-lite"/>
    </source>
</evidence>
<evidence type="ECO:0000256" key="1">
    <source>
        <dbReference type="ARBA" id="ARBA00022603"/>
    </source>
</evidence>
<keyword evidence="2 4" id="KW-0808">Transferase</keyword>
<dbReference type="GO" id="GO:0005840">
    <property type="term" value="C:ribosome"/>
    <property type="evidence" value="ECO:0007669"/>
    <property type="project" value="UniProtKB-KW"/>
</dbReference>
<gene>
    <name evidence="4 7" type="primary">prmB</name>
    <name evidence="7" type="ORF">ABDB84_12050</name>
</gene>
<evidence type="ECO:0000256" key="4">
    <source>
        <dbReference type="HAMAP-Rule" id="MF_02125"/>
    </source>
</evidence>
<feature type="compositionally biased region" description="Basic and acidic residues" evidence="5">
    <location>
        <begin position="20"/>
        <end position="44"/>
    </location>
</feature>
<keyword evidence="3 4" id="KW-0949">S-adenosyl-L-methionine</keyword>
<feature type="domain" description="Methyltransferase small" evidence="6">
    <location>
        <begin position="171"/>
        <end position="253"/>
    </location>
</feature>